<protein>
    <submittedName>
        <fullName evidence="2">Uncharacterized protein</fullName>
    </submittedName>
</protein>
<organism evidence="2 4">
    <name type="scientific">Acinetobacter johnsonii</name>
    <dbReference type="NCBI Taxonomy" id="40214"/>
    <lineage>
        <taxon>Bacteria</taxon>
        <taxon>Pseudomonadati</taxon>
        <taxon>Pseudomonadota</taxon>
        <taxon>Gammaproteobacteria</taxon>
        <taxon>Moraxellales</taxon>
        <taxon>Moraxellaceae</taxon>
        <taxon>Acinetobacter</taxon>
    </lineage>
</organism>
<name>A0A2W5TFP6_ACIJO</name>
<keyword evidence="1" id="KW-0812">Transmembrane</keyword>
<reference evidence="2 4" key="1">
    <citation type="submission" date="2017-11" db="EMBL/GenBank/DDBJ databases">
        <title>Infants hospitalized years apart are colonized by the same room-sourced microbial strains.</title>
        <authorList>
            <person name="Brooks B."/>
            <person name="Olm M.R."/>
            <person name="Firek B.A."/>
            <person name="Baker R."/>
            <person name="Thomas B.C."/>
            <person name="Morowitz M.J."/>
            <person name="Banfield J.F."/>
        </authorList>
    </citation>
    <scope>NUCLEOTIDE SEQUENCE [LARGE SCALE GENOMIC DNA]</scope>
    <source>
        <strain evidence="2">S2_003_000_R3_20</strain>
    </source>
</reference>
<dbReference type="AlphaFoldDB" id="A0A2W5TFP6"/>
<evidence type="ECO:0000313" key="4">
    <source>
        <dbReference type="Proteomes" id="UP000249282"/>
    </source>
</evidence>
<reference evidence="3 5" key="2">
    <citation type="submission" date="2018-10" db="EMBL/GenBank/DDBJ databases">
        <title>Transmission dynamics of multidrug resistant bacteria on intensive care unit surfaces.</title>
        <authorList>
            <person name="D'Souza A.W."/>
            <person name="Potter R.F."/>
            <person name="Wallace M."/>
            <person name="Shupe A."/>
            <person name="Patel S."/>
            <person name="Sun S."/>
            <person name="Gul D."/>
            <person name="Kwon J.H."/>
            <person name="Andleeb S."/>
            <person name="Burnham C.-A.D."/>
            <person name="Dantas G."/>
        </authorList>
    </citation>
    <scope>NUCLEOTIDE SEQUENCE [LARGE SCALE GENOMIC DNA]</scope>
    <source>
        <strain evidence="3 5">AJ_385</strain>
    </source>
</reference>
<dbReference type="RefSeq" id="WP_125273173.1">
    <property type="nucleotide sequence ID" value="NZ_JAVQMB010000004.1"/>
</dbReference>
<proteinExistence type="predicted"/>
<sequence>MWVQVIWAVVVTIVSVAVSLMMARSQKNRTVAGEVEAPSVEYGTPIKVVLGSRDVAPTYTYFGDQKAVALKK</sequence>
<evidence type="ECO:0000313" key="5">
    <source>
        <dbReference type="Proteomes" id="UP000277537"/>
    </source>
</evidence>
<evidence type="ECO:0000313" key="3">
    <source>
        <dbReference type="EMBL" id="RSE27643.1"/>
    </source>
</evidence>
<keyword evidence="1" id="KW-1133">Transmembrane helix</keyword>
<dbReference type="Proteomes" id="UP000277537">
    <property type="component" value="Unassembled WGS sequence"/>
</dbReference>
<accession>A0A2W5TFP6</accession>
<evidence type="ECO:0000313" key="2">
    <source>
        <dbReference type="EMBL" id="PZQ85030.1"/>
    </source>
</evidence>
<evidence type="ECO:0000256" key="1">
    <source>
        <dbReference type="SAM" id="Phobius"/>
    </source>
</evidence>
<dbReference type="EMBL" id="RHXE01000001">
    <property type="protein sequence ID" value="RSE27643.1"/>
    <property type="molecule type" value="Genomic_DNA"/>
</dbReference>
<keyword evidence="1" id="KW-0472">Membrane</keyword>
<dbReference type="Proteomes" id="UP000249282">
    <property type="component" value="Unassembled WGS sequence"/>
</dbReference>
<gene>
    <name evidence="2" type="ORF">DI542_16645</name>
    <name evidence="3" type="ORF">EGT73_01120</name>
</gene>
<dbReference type="EMBL" id="QFQJ01000133">
    <property type="protein sequence ID" value="PZQ85030.1"/>
    <property type="molecule type" value="Genomic_DNA"/>
</dbReference>
<feature type="transmembrane region" description="Helical" evidence="1">
    <location>
        <begin position="6"/>
        <end position="23"/>
    </location>
</feature>
<comment type="caution">
    <text evidence="2">The sequence shown here is derived from an EMBL/GenBank/DDBJ whole genome shotgun (WGS) entry which is preliminary data.</text>
</comment>